<dbReference type="Proteomes" id="UP001187682">
    <property type="component" value="Unassembled WGS sequence"/>
</dbReference>
<dbReference type="GO" id="GO:0031625">
    <property type="term" value="F:ubiquitin protein ligase binding"/>
    <property type="evidence" value="ECO:0007669"/>
    <property type="project" value="InterPro"/>
</dbReference>
<dbReference type="InterPro" id="IPR016159">
    <property type="entry name" value="Cullin_repeat-like_dom_sf"/>
</dbReference>
<dbReference type="SMART" id="SM00182">
    <property type="entry name" value="CULLIN"/>
    <property type="match status" value="1"/>
</dbReference>
<dbReference type="InterPro" id="IPR019559">
    <property type="entry name" value="Cullin_neddylation_domain"/>
</dbReference>
<dbReference type="SMART" id="SM00884">
    <property type="entry name" value="Cullin_Nedd8"/>
    <property type="match status" value="1"/>
</dbReference>
<dbReference type="SUPFAM" id="SSF74788">
    <property type="entry name" value="Cullin repeat-like"/>
    <property type="match status" value="1"/>
</dbReference>
<dbReference type="InterPro" id="IPR045093">
    <property type="entry name" value="Cullin"/>
</dbReference>
<evidence type="ECO:0000256" key="5">
    <source>
        <dbReference type="RuleBase" id="RU003829"/>
    </source>
</evidence>
<sequence>MPSNGHPTSRTQTPIEVASLSSGHSTPSDRRRRRGDSESVTPHPAAPSAKRPRTSASPAPLAPHSLPLSHSPSSPTVLRYNGSMLRVQNGPVSGRPAAKKLVIKNRRVDGPGQKAQVETYFDATWEQVSVAVQAMLAEQPVPMPLDRVCRGVEDLCRNGKGEDVYDKLRKFCERHLAEVVLPAIKKEFGQDDTRILVAVLAAWKTFNEKSRLIRSTFSFLDRAYLYYQTDCLQINDQMIKQFRDMLSRSANRLPDGRQISAAAVDGICSLVQLERNKDSRFQSTLLHDSIAMLHVFGVYQKWFEGRFIELSTRYLGEFASDRLGMNLESYIRECLRVLDEESARCDGYNFDSSTKRMLLQATRQTLLSDHADKLLDMTSFSRLITSNEVASLSGLYQLLEFADMIEKLKEPWVEYIRSAGLTIVHDTARSGEMVTRLLELKQSLDTIIREAFGSDEKFEWSLREAFSAFMNDRKKNSTYETGPAKIGEMIAKYIDMLLRGGLKALPRALLTGGKERQEDDADVGAADEEGELDRQLDRAVALFRFVDGKDAFEAFYKRDLARRLLMDRSASQDAERTMLAKLKGECGANFTHNLEQMFKDKALAKDEMEAYRQSCTAGGYKAPFDLQVTVLSSAAWPSYPDVRLTLPPVVSEPVERFDKYYKDKHSGRILTWKHGLAHCVLTARFPKGMKELHVSALQAVVLLLFNDGEGDRPLSYAQISQATNLSDGDLSRTLQSLACGKTRVITKHPKGRDVAPTDTFTFNARFSDDRIKIKINQIQMKETKEENKATHEKVERDRRLETQAAIVRIMKSRKELGHALLVAEVIEMTRKRGPVDAAEIKKEIGSLIEKDFLEREGDSYTYLA</sequence>
<name>A0AAE8N068_9PEZI</name>
<accession>A0AAE8N068</accession>
<dbReference type="FunFam" id="1.10.10.10:FF:000014">
    <property type="entry name" value="Cullin 1"/>
    <property type="match status" value="1"/>
</dbReference>
<organism evidence="8 9">
    <name type="scientific">Cephalotrichum gorgonifer</name>
    <dbReference type="NCBI Taxonomy" id="2041049"/>
    <lineage>
        <taxon>Eukaryota</taxon>
        <taxon>Fungi</taxon>
        <taxon>Dikarya</taxon>
        <taxon>Ascomycota</taxon>
        <taxon>Pezizomycotina</taxon>
        <taxon>Sordariomycetes</taxon>
        <taxon>Hypocreomycetidae</taxon>
        <taxon>Microascales</taxon>
        <taxon>Microascaceae</taxon>
        <taxon>Cephalotrichum</taxon>
    </lineage>
</organism>
<dbReference type="GO" id="GO:0006511">
    <property type="term" value="P:ubiquitin-dependent protein catabolic process"/>
    <property type="evidence" value="ECO:0007669"/>
    <property type="project" value="InterPro"/>
</dbReference>
<feature type="compositionally biased region" description="Low complexity" evidence="6">
    <location>
        <begin position="55"/>
        <end position="75"/>
    </location>
</feature>
<dbReference type="PROSITE" id="PS50069">
    <property type="entry name" value="CULLIN_2"/>
    <property type="match status" value="1"/>
</dbReference>
<dbReference type="Pfam" id="PF10557">
    <property type="entry name" value="Cullin_Nedd8"/>
    <property type="match status" value="1"/>
</dbReference>
<dbReference type="Pfam" id="PF00888">
    <property type="entry name" value="Cullin"/>
    <property type="match status" value="1"/>
</dbReference>
<dbReference type="Gene3D" id="1.20.1310.10">
    <property type="entry name" value="Cullin Repeats"/>
    <property type="match status" value="4"/>
</dbReference>
<dbReference type="PANTHER" id="PTHR11932">
    <property type="entry name" value="CULLIN"/>
    <property type="match status" value="1"/>
</dbReference>
<feature type="compositionally biased region" description="Polar residues" evidence="6">
    <location>
        <begin position="1"/>
        <end position="26"/>
    </location>
</feature>
<keyword evidence="9" id="KW-1185">Reference proteome</keyword>
<proteinExistence type="inferred from homology"/>
<evidence type="ECO:0000256" key="4">
    <source>
        <dbReference type="PROSITE-ProRule" id="PRU00330"/>
    </source>
</evidence>
<dbReference type="InterPro" id="IPR001373">
    <property type="entry name" value="Cullin_N"/>
</dbReference>
<feature type="domain" description="Cullin family profile" evidence="7">
    <location>
        <begin position="485"/>
        <end position="738"/>
    </location>
</feature>
<dbReference type="AlphaFoldDB" id="A0AAE8N068"/>
<gene>
    <name evidence="8" type="ORF">DNG_05622</name>
</gene>
<evidence type="ECO:0000259" key="7">
    <source>
        <dbReference type="PROSITE" id="PS50069"/>
    </source>
</evidence>
<evidence type="ECO:0000313" key="8">
    <source>
        <dbReference type="EMBL" id="SPO02943.1"/>
    </source>
</evidence>
<comment type="caution">
    <text evidence="8">The sequence shown here is derived from an EMBL/GenBank/DDBJ whole genome shotgun (WGS) entry which is preliminary data.</text>
</comment>
<evidence type="ECO:0000256" key="1">
    <source>
        <dbReference type="ARBA" id="ARBA00006019"/>
    </source>
</evidence>
<dbReference type="Gene3D" id="1.10.10.10">
    <property type="entry name" value="Winged helix-like DNA-binding domain superfamily/Winged helix DNA-binding domain"/>
    <property type="match status" value="1"/>
</dbReference>
<dbReference type="Pfam" id="PF26557">
    <property type="entry name" value="Cullin_AB"/>
    <property type="match status" value="1"/>
</dbReference>
<evidence type="ECO:0000313" key="9">
    <source>
        <dbReference type="Proteomes" id="UP001187682"/>
    </source>
</evidence>
<reference evidence="8" key="1">
    <citation type="submission" date="2018-03" db="EMBL/GenBank/DDBJ databases">
        <authorList>
            <person name="Guldener U."/>
        </authorList>
    </citation>
    <scope>NUCLEOTIDE SEQUENCE</scope>
</reference>
<keyword evidence="3" id="KW-0832">Ubl conjugation</keyword>
<dbReference type="InterPro" id="IPR036390">
    <property type="entry name" value="WH_DNA-bd_sf"/>
</dbReference>
<dbReference type="SUPFAM" id="SSF46785">
    <property type="entry name" value="Winged helix' DNA-binding domain"/>
    <property type="match status" value="1"/>
</dbReference>
<feature type="region of interest" description="Disordered" evidence="6">
    <location>
        <begin position="1"/>
        <end position="77"/>
    </location>
</feature>
<dbReference type="SUPFAM" id="SSF75632">
    <property type="entry name" value="Cullin homology domain"/>
    <property type="match status" value="1"/>
</dbReference>
<dbReference type="InterPro" id="IPR059120">
    <property type="entry name" value="Cullin-like_AB"/>
</dbReference>
<dbReference type="InterPro" id="IPR036388">
    <property type="entry name" value="WH-like_DNA-bd_sf"/>
</dbReference>
<dbReference type="EMBL" id="ONZQ02000007">
    <property type="protein sequence ID" value="SPO02943.1"/>
    <property type="molecule type" value="Genomic_DNA"/>
</dbReference>
<dbReference type="InterPro" id="IPR036317">
    <property type="entry name" value="Cullin_homology_sf"/>
</dbReference>
<keyword evidence="2" id="KW-1017">Isopeptide bond</keyword>
<dbReference type="InterPro" id="IPR016158">
    <property type="entry name" value="Cullin_homology"/>
</dbReference>
<protein>
    <submittedName>
        <fullName evidence="8">Related to cullin homolog 4A</fullName>
    </submittedName>
</protein>
<dbReference type="FunFam" id="1.20.1310.10:FF:000031">
    <property type="entry name" value="Ubiquitin ligase subunit CulD"/>
    <property type="match status" value="1"/>
</dbReference>
<comment type="similarity">
    <text evidence="1 4 5">Belongs to the cullin family.</text>
</comment>
<evidence type="ECO:0000256" key="2">
    <source>
        <dbReference type="ARBA" id="ARBA00022499"/>
    </source>
</evidence>
<evidence type="ECO:0000256" key="3">
    <source>
        <dbReference type="ARBA" id="ARBA00022843"/>
    </source>
</evidence>
<evidence type="ECO:0000256" key="6">
    <source>
        <dbReference type="SAM" id="MobiDB-lite"/>
    </source>
</evidence>
<dbReference type="Gene3D" id="3.30.230.130">
    <property type="entry name" value="Cullin, Chain C, Domain 2"/>
    <property type="match status" value="1"/>
</dbReference>